<dbReference type="OrthoDB" id="443318at2759"/>
<dbReference type="Gene3D" id="1.10.287.410">
    <property type="match status" value="1"/>
</dbReference>
<dbReference type="PRINTS" id="PR00724">
    <property type="entry name" value="CRBOXYPTASEC"/>
</dbReference>
<keyword evidence="4" id="KW-0378">Hydrolase</keyword>
<protein>
    <recommendedName>
        <fullName evidence="4">Carboxypeptidase</fullName>
        <ecNumber evidence="4">3.4.16.-</ecNumber>
    </recommendedName>
</protein>
<accession>A0A9N8V9G4</accession>
<evidence type="ECO:0000256" key="4">
    <source>
        <dbReference type="RuleBase" id="RU361156"/>
    </source>
</evidence>
<dbReference type="GO" id="GO:0006508">
    <property type="term" value="P:proteolysis"/>
    <property type="evidence" value="ECO:0007669"/>
    <property type="project" value="UniProtKB-KW"/>
</dbReference>
<reference evidence="5" key="1">
    <citation type="submission" date="2021-06" db="EMBL/GenBank/DDBJ databases">
        <authorList>
            <person name="Kallberg Y."/>
            <person name="Tangrot J."/>
            <person name="Rosling A."/>
        </authorList>
    </citation>
    <scope>NUCLEOTIDE SEQUENCE</scope>
    <source>
        <strain evidence="5">CL551</strain>
    </source>
</reference>
<keyword evidence="4" id="KW-0645">Protease</keyword>
<keyword evidence="2 4" id="KW-0121">Carboxypeptidase</keyword>
<proteinExistence type="inferred from homology"/>
<feature type="signal peptide" evidence="4">
    <location>
        <begin position="1"/>
        <end position="23"/>
    </location>
</feature>
<dbReference type="GO" id="GO:0000324">
    <property type="term" value="C:fungal-type vacuole"/>
    <property type="evidence" value="ECO:0007669"/>
    <property type="project" value="TreeGrafter"/>
</dbReference>
<keyword evidence="6" id="KW-1185">Reference proteome</keyword>
<comment type="caution">
    <text evidence="5">The sequence shown here is derived from an EMBL/GenBank/DDBJ whole genome shotgun (WGS) entry which is preliminary data.</text>
</comment>
<dbReference type="SUPFAM" id="SSF53474">
    <property type="entry name" value="alpha/beta-Hydrolases"/>
    <property type="match status" value="1"/>
</dbReference>
<dbReference type="InterPro" id="IPR029058">
    <property type="entry name" value="AB_hydrolase_fold"/>
</dbReference>
<dbReference type="InterPro" id="IPR018202">
    <property type="entry name" value="Ser_caboxypep_ser_AS"/>
</dbReference>
<dbReference type="PANTHER" id="PTHR11802:SF64">
    <property type="entry name" value="CARBOXYPEPTIDASE"/>
    <property type="match status" value="1"/>
</dbReference>
<dbReference type="EMBL" id="CAJVPV010000235">
    <property type="protein sequence ID" value="CAG8447895.1"/>
    <property type="molecule type" value="Genomic_DNA"/>
</dbReference>
<dbReference type="InterPro" id="IPR033124">
    <property type="entry name" value="Ser_caboxypep_his_AS"/>
</dbReference>
<evidence type="ECO:0000313" key="6">
    <source>
        <dbReference type="Proteomes" id="UP000789342"/>
    </source>
</evidence>
<evidence type="ECO:0000313" key="5">
    <source>
        <dbReference type="EMBL" id="CAG8447895.1"/>
    </source>
</evidence>
<dbReference type="GO" id="GO:0004185">
    <property type="term" value="F:serine-type carboxypeptidase activity"/>
    <property type="evidence" value="ECO:0007669"/>
    <property type="project" value="UniProtKB-UniRule"/>
</dbReference>
<evidence type="ECO:0000256" key="2">
    <source>
        <dbReference type="ARBA" id="ARBA00022645"/>
    </source>
</evidence>
<organism evidence="5 6">
    <name type="scientific">Acaulospora morrowiae</name>
    <dbReference type="NCBI Taxonomy" id="94023"/>
    <lineage>
        <taxon>Eukaryota</taxon>
        <taxon>Fungi</taxon>
        <taxon>Fungi incertae sedis</taxon>
        <taxon>Mucoromycota</taxon>
        <taxon>Glomeromycotina</taxon>
        <taxon>Glomeromycetes</taxon>
        <taxon>Diversisporales</taxon>
        <taxon>Acaulosporaceae</taxon>
        <taxon>Acaulospora</taxon>
    </lineage>
</organism>
<dbReference type="PROSITE" id="PS00560">
    <property type="entry name" value="CARBOXYPEPT_SER_HIS"/>
    <property type="match status" value="1"/>
</dbReference>
<keyword evidence="3" id="KW-0325">Glycoprotein</keyword>
<dbReference type="InterPro" id="IPR001563">
    <property type="entry name" value="Peptidase_S10"/>
</dbReference>
<dbReference type="PANTHER" id="PTHR11802">
    <property type="entry name" value="SERINE PROTEASE FAMILY S10 SERINE CARBOXYPEPTIDASE"/>
    <property type="match status" value="1"/>
</dbReference>
<dbReference type="Gene3D" id="3.40.50.1820">
    <property type="entry name" value="alpha/beta hydrolase"/>
    <property type="match status" value="1"/>
</dbReference>
<dbReference type="Proteomes" id="UP000789342">
    <property type="component" value="Unassembled WGS sequence"/>
</dbReference>
<dbReference type="Pfam" id="PF00450">
    <property type="entry name" value="Peptidase_S10"/>
    <property type="match status" value="1"/>
</dbReference>
<dbReference type="EC" id="3.4.16.-" evidence="4"/>
<sequence>MVNYYKSLGNLFALLFILTGVTSFPAGRRATPPASVYNIVSSNLCNPSVKQYSGYIQINSNSYLFFWFFEALSNPLSSPLTLWLNGGPGCSSMDGLFTEIGPCYTNSDGSNTRIDSDSWISYSNILFIDQPVGTGFSYTTGTYAVNSTEQSMGDLYVFLQLFFEKFPEYSKLDFHIFGESYAGHYIPTIAKKIVDSNTLINSNKSQGIIINLKSIGMGNSINGKLLDDTHIKRMKGALVECEQALTLCNQTNSTRDCYNAEIICIQYENYFDFSGKSVYDIRVSESATDDLLNPPFQNYLRRPDVIKSIGALSSIKFQLCNDNVQTRFINSGDLTIATKPQTEFLLKNGIRVLIYNGDADYIVNWFGGNKSASAIQWSHQSEFNMVPLTEWCGDVGKAGQVRSFDALWFVRVYQSGHMVPYFQPKNSLIMYSNWINNQSLLSNECHNSPSAHSSASRPSSAA</sequence>
<feature type="chain" id="PRO_5040546997" description="Carboxypeptidase" evidence="4">
    <location>
        <begin position="24"/>
        <end position="462"/>
    </location>
</feature>
<comment type="similarity">
    <text evidence="1 4">Belongs to the peptidase S10 family.</text>
</comment>
<evidence type="ECO:0000256" key="1">
    <source>
        <dbReference type="ARBA" id="ARBA00009431"/>
    </source>
</evidence>
<evidence type="ECO:0000256" key="3">
    <source>
        <dbReference type="ARBA" id="ARBA00023180"/>
    </source>
</evidence>
<name>A0A9N8V9G4_9GLOM</name>
<gene>
    <name evidence="5" type="ORF">AMORRO_LOCUS733</name>
</gene>
<keyword evidence="4" id="KW-0732">Signal</keyword>
<dbReference type="AlphaFoldDB" id="A0A9N8V9G4"/>
<dbReference type="PROSITE" id="PS00131">
    <property type="entry name" value="CARBOXYPEPT_SER_SER"/>
    <property type="match status" value="1"/>
</dbReference>